<keyword evidence="1" id="KW-0732">Signal</keyword>
<protein>
    <submittedName>
        <fullName evidence="2">Uncharacterized protein</fullName>
    </submittedName>
</protein>
<dbReference type="Proteomes" id="UP001169217">
    <property type="component" value="Unassembled WGS sequence"/>
</dbReference>
<feature type="chain" id="PRO_5046930819" evidence="1">
    <location>
        <begin position="23"/>
        <end position="55"/>
    </location>
</feature>
<organism evidence="2 3">
    <name type="scientific">Colletotrichum limetticola</name>
    <dbReference type="NCBI Taxonomy" id="1209924"/>
    <lineage>
        <taxon>Eukaryota</taxon>
        <taxon>Fungi</taxon>
        <taxon>Dikarya</taxon>
        <taxon>Ascomycota</taxon>
        <taxon>Pezizomycotina</taxon>
        <taxon>Sordariomycetes</taxon>
        <taxon>Hypocreomycetidae</taxon>
        <taxon>Glomerellales</taxon>
        <taxon>Glomerellaceae</taxon>
        <taxon>Colletotrichum</taxon>
        <taxon>Colletotrichum acutatum species complex</taxon>
    </lineage>
</organism>
<evidence type="ECO:0000313" key="2">
    <source>
        <dbReference type="EMBL" id="KAK0372330.1"/>
    </source>
</evidence>
<comment type="caution">
    <text evidence="2">The sequence shown here is derived from an EMBL/GenBank/DDBJ whole genome shotgun (WGS) entry which is preliminary data.</text>
</comment>
<name>A0ABQ9PMB9_9PEZI</name>
<dbReference type="EMBL" id="JARUPT010000378">
    <property type="protein sequence ID" value="KAK0372330.1"/>
    <property type="molecule type" value="Genomic_DNA"/>
</dbReference>
<evidence type="ECO:0000313" key="3">
    <source>
        <dbReference type="Proteomes" id="UP001169217"/>
    </source>
</evidence>
<reference evidence="2" key="1">
    <citation type="submission" date="2023-04" db="EMBL/GenBank/DDBJ databases">
        <title>Colletotrichum limetticola genome sequence.</title>
        <authorList>
            <person name="Baroncelli R."/>
        </authorList>
    </citation>
    <scope>NUCLEOTIDE SEQUENCE</scope>
    <source>
        <strain evidence="2">KLA-Anderson</strain>
    </source>
</reference>
<evidence type="ECO:0000256" key="1">
    <source>
        <dbReference type="SAM" id="SignalP"/>
    </source>
</evidence>
<proteinExistence type="predicted"/>
<keyword evidence="3" id="KW-1185">Reference proteome</keyword>
<accession>A0ABQ9PMB9</accession>
<gene>
    <name evidence="2" type="ORF">CLIM01_10308</name>
</gene>
<feature type="signal peptide" evidence="1">
    <location>
        <begin position="1"/>
        <end position="22"/>
    </location>
</feature>
<sequence>MKLFIGLVLEVAARSFLDLAWSFGIVGSPSAGPAQVAKSCTETYIMVLQEELKAS</sequence>